<sequence>MAAASEFENSFAYNEGSSQLEWACRQLSCYISDDFETIETKLRDTISETLGYYGEDSDTEDDELHGCFFAAHAGVFTDERSVLQVALRKIMIELQSAKRQAQWWKATHIADDKSHSDRRLTISDTAAPTISSAKVAKAPRNFSLEDLDDAKFPRKLERLMTKKGPEQIAKLVAKFEIERGEQKWRLQNAYRERLNKQKRILEAEYHQGLTAQTQSLEREFQKRLAGLKWKR</sequence>
<organism evidence="1 2">
    <name type="scientific">Ramularia collo-cygni</name>
    <dbReference type="NCBI Taxonomy" id="112498"/>
    <lineage>
        <taxon>Eukaryota</taxon>
        <taxon>Fungi</taxon>
        <taxon>Dikarya</taxon>
        <taxon>Ascomycota</taxon>
        <taxon>Pezizomycotina</taxon>
        <taxon>Dothideomycetes</taxon>
        <taxon>Dothideomycetidae</taxon>
        <taxon>Mycosphaerellales</taxon>
        <taxon>Mycosphaerellaceae</taxon>
        <taxon>Ramularia</taxon>
    </lineage>
</organism>
<gene>
    <name evidence="1" type="ORF">RCC_08191</name>
</gene>
<evidence type="ECO:0000313" key="2">
    <source>
        <dbReference type="Proteomes" id="UP000225277"/>
    </source>
</evidence>
<evidence type="ECO:0000313" key="1">
    <source>
        <dbReference type="EMBL" id="CZT22322.1"/>
    </source>
</evidence>
<dbReference type="EMBL" id="FJUY01000013">
    <property type="protein sequence ID" value="CZT22322.1"/>
    <property type="molecule type" value="Genomic_DNA"/>
</dbReference>
<proteinExistence type="predicted"/>
<reference evidence="1 2" key="1">
    <citation type="submission" date="2016-03" db="EMBL/GenBank/DDBJ databases">
        <authorList>
            <person name="Ploux O."/>
        </authorList>
    </citation>
    <scope>NUCLEOTIDE SEQUENCE [LARGE SCALE GENOMIC DNA]</scope>
    <source>
        <strain evidence="1 2">URUG2</strain>
    </source>
</reference>
<accession>A0A2D3UWW3</accession>
<dbReference type="GeneID" id="35603291"/>
<name>A0A2D3UWW3_9PEZI</name>
<dbReference type="Proteomes" id="UP000225277">
    <property type="component" value="Unassembled WGS sequence"/>
</dbReference>
<dbReference type="AlphaFoldDB" id="A0A2D3UWW3"/>
<dbReference type="RefSeq" id="XP_023629211.1">
    <property type="nucleotide sequence ID" value="XM_023773443.1"/>
</dbReference>
<keyword evidence="2" id="KW-1185">Reference proteome</keyword>
<protein>
    <submittedName>
        <fullName evidence="1">Uncharacterized protein</fullName>
    </submittedName>
</protein>